<accession>A0A0B7A3M9</accession>
<name>A0A0B7A3M9_9EUPU</name>
<reference evidence="2" key="1">
    <citation type="submission" date="2014-12" db="EMBL/GenBank/DDBJ databases">
        <title>Insight into the proteome of Arion vulgaris.</title>
        <authorList>
            <person name="Aradska J."/>
            <person name="Bulat T."/>
            <person name="Smidak R."/>
            <person name="Sarate P."/>
            <person name="Gangsoo J."/>
            <person name="Sialana F."/>
            <person name="Bilban M."/>
            <person name="Lubec G."/>
        </authorList>
    </citation>
    <scope>NUCLEOTIDE SEQUENCE</scope>
    <source>
        <tissue evidence="2">Skin</tissue>
    </source>
</reference>
<organism evidence="2">
    <name type="scientific">Arion vulgaris</name>
    <dbReference type="NCBI Taxonomy" id="1028688"/>
    <lineage>
        <taxon>Eukaryota</taxon>
        <taxon>Metazoa</taxon>
        <taxon>Spiralia</taxon>
        <taxon>Lophotrochozoa</taxon>
        <taxon>Mollusca</taxon>
        <taxon>Gastropoda</taxon>
        <taxon>Heterobranchia</taxon>
        <taxon>Euthyneura</taxon>
        <taxon>Panpulmonata</taxon>
        <taxon>Eupulmonata</taxon>
        <taxon>Stylommatophora</taxon>
        <taxon>Helicina</taxon>
        <taxon>Arionoidea</taxon>
        <taxon>Arionidae</taxon>
        <taxon>Arion</taxon>
    </lineage>
</organism>
<sequence>MDSEENELFYPERTYNQVKLSDATNNEKIEVILTSERTRRVGEDHLKNEASLLREGKDTRDDRVGM</sequence>
<evidence type="ECO:0000313" key="2">
    <source>
        <dbReference type="EMBL" id="CEK74666.1"/>
    </source>
</evidence>
<evidence type="ECO:0000256" key="1">
    <source>
        <dbReference type="SAM" id="MobiDB-lite"/>
    </source>
</evidence>
<dbReference type="EMBL" id="HACG01027801">
    <property type="protein sequence ID" value="CEK74666.1"/>
    <property type="molecule type" value="Transcribed_RNA"/>
</dbReference>
<dbReference type="AlphaFoldDB" id="A0A0B7A3M9"/>
<gene>
    <name evidence="2" type="primary">ORF92072</name>
</gene>
<protein>
    <submittedName>
        <fullName evidence="2">Uncharacterized protein</fullName>
    </submittedName>
</protein>
<proteinExistence type="predicted"/>
<feature type="region of interest" description="Disordered" evidence="1">
    <location>
        <begin position="42"/>
        <end position="66"/>
    </location>
</feature>